<evidence type="ECO:0000256" key="1">
    <source>
        <dbReference type="ARBA" id="ARBA00005771"/>
    </source>
</evidence>
<protein>
    <recommendedName>
        <fullName evidence="3">Sulfotransferase domain-containing protein</fullName>
    </recommendedName>
</protein>
<dbReference type="InterPro" id="IPR000863">
    <property type="entry name" value="Sulfotransferase_dom"/>
</dbReference>
<dbReference type="InterPro" id="IPR027417">
    <property type="entry name" value="P-loop_NTPase"/>
</dbReference>
<dbReference type="EMBL" id="JACVVK020000104">
    <property type="protein sequence ID" value="KAK7492356.1"/>
    <property type="molecule type" value="Genomic_DNA"/>
</dbReference>
<evidence type="ECO:0000313" key="4">
    <source>
        <dbReference type="EMBL" id="KAK7492356.1"/>
    </source>
</evidence>
<evidence type="ECO:0000256" key="2">
    <source>
        <dbReference type="ARBA" id="ARBA00022679"/>
    </source>
</evidence>
<organism evidence="4 5">
    <name type="scientific">Batillaria attramentaria</name>
    <dbReference type="NCBI Taxonomy" id="370345"/>
    <lineage>
        <taxon>Eukaryota</taxon>
        <taxon>Metazoa</taxon>
        <taxon>Spiralia</taxon>
        <taxon>Lophotrochozoa</taxon>
        <taxon>Mollusca</taxon>
        <taxon>Gastropoda</taxon>
        <taxon>Caenogastropoda</taxon>
        <taxon>Sorbeoconcha</taxon>
        <taxon>Cerithioidea</taxon>
        <taxon>Batillariidae</taxon>
        <taxon>Batillaria</taxon>
    </lineage>
</organism>
<dbReference type="Gene3D" id="3.40.50.300">
    <property type="entry name" value="P-loop containing nucleotide triphosphate hydrolases"/>
    <property type="match status" value="2"/>
</dbReference>
<comment type="similarity">
    <text evidence="1">Belongs to the sulfotransferase 1 family.</text>
</comment>
<dbReference type="SUPFAM" id="SSF52540">
    <property type="entry name" value="P-loop containing nucleoside triphosphate hydrolases"/>
    <property type="match status" value="2"/>
</dbReference>
<keyword evidence="2" id="KW-0808">Transferase</keyword>
<sequence length="511" mass="60967">ISSFKMSQFEHVKDKYGNDIYYGHPEVKFTAVSYVKDFYKQVEMLKEIELRPDDVITVSYPKSGQNWTNQMVRMLLEGTTDLPDVGRENDFVWMDTTGWEKQLLPPVKPRAIWSHLRFRNLPRDVEKKKVKLILITRNLKDVFVSQYSFLHNFHGPMGYEGTWPQFFEWMLENGYWYGNPFDYLRDWEREIEAHPDIPILQVAYEDMKEDPVRGVEKINKFLGTQRSKEFCREVADHCDFSNIHNSRKFDPGALKDTNWRMDAVPQKAFFRRDKYGNDLCYGHPEVRFPALPYVKDFYKQVEMLKEIELRPDDVITVSYPKSGQNWTNQMVRMLLEGTTDLPALGREDDFIYIDATGWEKWLPPPVKPRAIWSHLRFRNLPRDVEKKKVKLILITRNLKDVFVSQYNYLHNFHDWYGNPFDYLRDWEQEIEAHPDIPILHIAYEDSKEDPVGQVERLNEFLGTQRSKEFCREVADHCDFSNIHNSRKFEPEALKDSEWRVDAVPQKAFYRK</sequence>
<gene>
    <name evidence="4" type="ORF">BaRGS_00016453</name>
</gene>
<dbReference type="PANTHER" id="PTHR11783">
    <property type="entry name" value="SULFOTRANSFERASE SULT"/>
    <property type="match status" value="1"/>
</dbReference>
<evidence type="ECO:0000259" key="3">
    <source>
        <dbReference type="Pfam" id="PF00685"/>
    </source>
</evidence>
<comment type="caution">
    <text evidence="4">The sequence shown here is derived from an EMBL/GenBank/DDBJ whole genome shotgun (WGS) entry which is preliminary data.</text>
</comment>
<evidence type="ECO:0000313" key="5">
    <source>
        <dbReference type="Proteomes" id="UP001519460"/>
    </source>
</evidence>
<feature type="domain" description="Sulfotransferase" evidence="3">
    <location>
        <begin position="311"/>
        <end position="497"/>
    </location>
</feature>
<reference evidence="4 5" key="1">
    <citation type="journal article" date="2023" name="Sci. Data">
        <title>Genome assembly of the Korean intertidal mud-creeper Batillaria attramentaria.</title>
        <authorList>
            <person name="Patra A.K."/>
            <person name="Ho P.T."/>
            <person name="Jun S."/>
            <person name="Lee S.J."/>
            <person name="Kim Y."/>
            <person name="Won Y.J."/>
        </authorList>
    </citation>
    <scope>NUCLEOTIDE SEQUENCE [LARGE SCALE GENOMIC DNA]</scope>
    <source>
        <strain evidence="4">Wonlab-2016</strain>
    </source>
</reference>
<name>A0ABD0KYQ1_9CAEN</name>
<keyword evidence="5" id="KW-1185">Reference proteome</keyword>
<proteinExistence type="inferred from homology"/>
<dbReference type="AlphaFoldDB" id="A0ABD0KYQ1"/>
<accession>A0ABD0KYQ1</accession>
<dbReference type="GO" id="GO:0016740">
    <property type="term" value="F:transferase activity"/>
    <property type="evidence" value="ECO:0007669"/>
    <property type="project" value="UniProtKB-KW"/>
</dbReference>
<dbReference type="Proteomes" id="UP001519460">
    <property type="component" value="Unassembled WGS sequence"/>
</dbReference>
<feature type="non-terminal residue" evidence="4">
    <location>
        <position position="511"/>
    </location>
</feature>
<feature type="domain" description="Sulfotransferase" evidence="3">
    <location>
        <begin position="52"/>
        <end position="274"/>
    </location>
</feature>
<dbReference type="Pfam" id="PF00685">
    <property type="entry name" value="Sulfotransfer_1"/>
    <property type="match status" value="2"/>
</dbReference>
<feature type="non-terminal residue" evidence="4">
    <location>
        <position position="1"/>
    </location>
</feature>